<dbReference type="RefSeq" id="WP_021640811.1">
    <property type="nucleotide sequence ID" value="NZ_CACRUA010000026.1"/>
</dbReference>
<organism evidence="1">
    <name type="scientific">Clostridium symbiosum</name>
    <name type="common">Bacteroides symbiosus</name>
    <dbReference type="NCBI Taxonomy" id="1512"/>
    <lineage>
        <taxon>Bacteria</taxon>
        <taxon>Bacillati</taxon>
        <taxon>Bacillota</taxon>
        <taxon>Clostridia</taxon>
        <taxon>Lachnospirales</taxon>
        <taxon>Lachnospiraceae</taxon>
        <taxon>Otoolea</taxon>
    </lineage>
</organism>
<name>A0A6N3EXS4_CLOSY</name>
<accession>A0A6N3EXS4</accession>
<gene>
    <name evidence="1" type="ORF">CSLFYP84_02233</name>
</gene>
<proteinExistence type="predicted"/>
<dbReference type="AlphaFoldDB" id="A0A6N3EXS4"/>
<dbReference type="EMBL" id="CACRUA010000026">
    <property type="protein sequence ID" value="VYU43457.1"/>
    <property type="molecule type" value="Genomic_DNA"/>
</dbReference>
<reference evidence="1" key="1">
    <citation type="submission" date="2019-11" db="EMBL/GenBank/DDBJ databases">
        <authorList>
            <person name="Feng L."/>
        </authorList>
    </citation>
    <scope>NUCLEOTIDE SEQUENCE</scope>
    <source>
        <strain evidence="1">CsymbiosumLFYP84</strain>
    </source>
</reference>
<protein>
    <submittedName>
        <fullName evidence="1">Uncharacterized protein</fullName>
    </submittedName>
</protein>
<evidence type="ECO:0000313" key="1">
    <source>
        <dbReference type="EMBL" id="VYU43457.1"/>
    </source>
</evidence>
<sequence>MAQRGVDSGDKRSADEICQQELKNAVCITLKEKGAQEKGSLMKNVIRTMGYVRSSTSLVEAAEKGMKYGRKTGEIVQDEEKQFRLGN</sequence>